<organism evidence="1 2">
    <name type="scientific">Gallibacterium genomosp. 1</name>
    <dbReference type="NCBI Taxonomy" id="155515"/>
    <lineage>
        <taxon>Bacteria</taxon>
        <taxon>Pseudomonadati</taxon>
        <taxon>Pseudomonadota</taxon>
        <taxon>Gammaproteobacteria</taxon>
        <taxon>Pasteurellales</taxon>
        <taxon>Pasteurellaceae</taxon>
        <taxon>Gallibacterium</taxon>
    </lineage>
</organism>
<keyword evidence="2" id="KW-1185">Reference proteome</keyword>
<dbReference type="Proteomes" id="UP000092594">
    <property type="component" value="Unassembled WGS sequence"/>
</dbReference>
<evidence type="ECO:0000313" key="1">
    <source>
        <dbReference type="EMBL" id="OBX00463.1"/>
    </source>
</evidence>
<protein>
    <recommendedName>
        <fullName evidence="3">CRISPR-associated protein Cas2</fullName>
    </recommendedName>
</protein>
<gene>
    <name evidence="1" type="ORF">QV05_07690</name>
</gene>
<reference evidence="1 2" key="1">
    <citation type="submission" date="2014-11" db="EMBL/GenBank/DDBJ databases">
        <title>Pan-genome of Gallibacterium spp.</title>
        <authorList>
            <person name="Kudirkiene E."/>
            <person name="Bojesen A.M."/>
        </authorList>
    </citation>
    <scope>NUCLEOTIDE SEQUENCE [LARGE SCALE GENOMIC DNA]</scope>
    <source>
        <strain evidence="1 2">Gerl. 2740/89</strain>
    </source>
</reference>
<sequence>MSNLIISYDLRNQRDYQSLYNAISTLGNTSKVLESVWYVRSQYTAVQCRDYLMKYLDNDDGIAVWDCTNNTWATYGVNVERMKQLWTH</sequence>
<accession>A0AB36DZ32</accession>
<name>A0AB36DZ32_9PAST</name>
<dbReference type="AlphaFoldDB" id="A0AB36DZ32"/>
<evidence type="ECO:0008006" key="3">
    <source>
        <dbReference type="Google" id="ProtNLM"/>
    </source>
</evidence>
<dbReference type="RefSeq" id="WP_039155222.1">
    <property type="nucleotide sequence ID" value="NZ_JTJP01000014.1"/>
</dbReference>
<evidence type="ECO:0000313" key="2">
    <source>
        <dbReference type="Proteomes" id="UP000092594"/>
    </source>
</evidence>
<dbReference type="EMBL" id="JTJQ01000022">
    <property type="protein sequence ID" value="OBX00463.1"/>
    <property type="molecule type" value="Genomic_DNA"/>
</dbReference>
<proteinExistence type="predicted"/>
<comment type="caution">
    <text evidence="1">The sequence shown here is derived from an EMBL/GenBank/DDBJ whole genome shotgun (WGS) entry which is preliminary data.</text>
</comment>